<dbReference type="SUPFAM" id="SSF50346">
    <property type="entry name" value="PRC-barrel domain"/>
    <property type="match status" value="1"/>
</dbReference>
<dbReference type="Pfam" id="PF09557">
    <property type="entry name" value="DUF2382"/>
    <property type="match status" value="1"/>
</dbReference>
<evidence type="ECO:0000256" key="1">
    <source>
        <dbReference type="SAM" id="MobiDB-lite"/>
    </source>
</evidence>
<proteinExistence type="predicted"/>
<dbReference type="GO" id="GO:0019684">
    <property type="term" value="P:photosynthesis, light reaction"/>
    <property type="evidence" value="ECO:0007669"/>
    <property type="project" value="InterPro"/>
</dbReference>
<dbReference type="Gene3D" id="3.90.50.10">
    <property type="entry name" value="Photosynthetic Reaction Center, subunit H, domain 2"/>
    <property type="match status" value="1"/>
</dbReference>
<reference evidence="4 5" key="1">
    <citation type="submission" date="2018-03" db="EMBL/GenBank/DDBJ databases">
        <title>Bacteriophage NCPPB3778 and a type I-E CRISPR drive the evolution of the US Biological Select Agent, Rathayibacter toxicus.</title>
        <authorList>
            <person name="Davis E.W.II."/>
            <person name="Tabima J.F."/>
            <person name="Weisberg A.J."/>
            <person name="Dantas Lopes L."/>
            <person name="Wiseman M.S."/>
            <person name="Wiseman M.S."/>
            <person name="Pupko T."/>
            <person name="Belcher M.S."/>
            <person name="Sechler A.J."/>
            <person name="Tancos M.A."/>
            <person name="Schroeder B.K."/>
            <person name="Murray T.D."/>
            <person name="Luster D.G."/>
            <person name="Schneider W.L."/>
            <person name="Rogers E."/>
            <person name="Andreote F.D."/>
            <person name="Grunwald N.J."/>
            <person name="Putnam M.L."/>
            <person name="Chang J.H."/>
        </authorList>
    </citation>
    <scope>NUCLEOTIDE SEQUENCE [LARGE SCALE GENOMIC DNA]</scope>
    <source>
        <strain evidence="4 5">DSM 15932</strain>
    </source>
</reference>
<evidence type="ECO:0000313" key="5">
    <source>
        <dbReference type="Proteomes" id="UP000285317"/>
    </source>
</evidence>
<feature type="region of interest" description="Disordered" evidence="1">
    <location>
        <begin position="247"/>
        <end position="294"/>
    </location>
</feature>
<dbReference type="Proteomes" id="UP000285317">
    <property type="component" value="Chromosome"/>
</dbReference>
<dbReference type="InterPro" id="IPR011033">
    <property type="entry name" value="PRC_barrel-like_sf"/>
</dbReference>
<dbReference type="RefSeq" id="WP_127887965.1">
    <property type="nucleotide sequence ID" value="NZ_CP028137.1"/>
</dbReference>
<feature type="compositionally biased region" description="Basic and acidic residues" evidence="1">
    <location>
        <begin position="256"/>
        <end position="267"/>
    </location>
</feature>
<feature type="domain" description="PRC-barrel" evidence="2">
    <location>
        <begin position="5"/>
        <end position="68"/>
    </location>
</feature>
<feature type="compositionally biased region" description="Basic and acidic residues" evidence="1">
    <location>
        <begin position="118"/>
        <end position="147"/>
    </location>
</feature>
<dbReference type="AlphaFoldDB" id="A0A3Q9V1S6"/>
<organism evidence="4 5">
    <name type="scientific">Rathayibacter festucae DSM 15932</name>
    <dbReference type="NCBI Taxonomy" id="1328866"/>
    <lineage>
        <taxon>Bacteria</taxon>
        <taxon>Bacillati</taxon>
        <taxon>Actinomycetota</taxon>
        <taxon>Actinomycetes</taxon>
        <taxon>Micrococcales</taxon>
        <taxon>Microbacteriaceae</taxon>
        <taxon>Rathayibacter</taxon>
    </lineage>
</organism>
<dbReference type="EMBL" id="CP028137">
    <property type="protein sequence ID" value="AZZ53512.1"/>
    <property type="molecule type" value="Genomic_DNA"/>
</dbReference>
<gene>
    <name evidence="4" type="ORF">C1I64_16685</name>
</gene>
<feature type="region of interest" description="Disordered" evidence="1">
    <location>
        <begin position="108"/>
        <end position="166"/>
    </location>
</feature>
<dbReference type="KEGG" id="rfs:C1I64_16685"/>
<name>A0A3Q9V1S6_9MICO</name>
<evidence type="ECO:0000313" key="4">
    <source>
        <dbReference type="EMBL" id="AZZ53512.1"/>
    </source>
</evidence>
<dbReference type="PANTHER" id="PTHR38463:SF1">
    <property type="entry name" value="STRESS RESPONSE PROTEIN YSNF"/>
    <property type="match status" value="1"/>
</dbReference>
<dbReference type="InterPro" id="IPR014747">
    <property type="entry name" value="Bac_photo_RC_H_C"/>
</dbReference>
<dbReference type="InterPro" id="IPR027275">
    <property type="entry name" value="PRC-brl_dom"/>
</dbReference>
<dbReference type="NCBIfam" id="TIGR02271">
    <property type="entry name" value="YsnF/AvaK domain"/>
    <property type="match status" value="1"/>
</dbReference>
<feature type="compositionally biased region" description="Basic and acidic residues" evidence="1">
    <location>
        <begin position="156"/>
        <end position="166"/>
    </location>
</feature>
<evidence type="ECO:0000259" key="3">
    <source>
        <dbReference type="Pfam" id="PF09557"/>
    </source>
</evidence>
<dbReference type="InterPro" id="IPR019060">
    <property type="entry name" value="DUF2382"/>
</dbReference>
<protein>
    <submittedName>
        <fullName evidence="4">Photosystem reaction center subunit H</fullName>
    </submittedName>
</protein>
<dbReference type="InterPro" id="IPR052967">
    <property type="entry name" value="Stress_Response_Assoc"/>
</dbReference>
<feature type="domain" description="DUF2382" evidence="3">
    <location>
        <begin position="157"/>
        <end position="268"/>
    </location>
</feature>
<dbReference type="GO" id="GO:0030077">
    <property type="term" value="C:plasma membrane light-harvesting complex"/>
    <property type="evidence" value="ECO:0007669"/>
    <property type="project" value="InterPro"/>
</dbReference>
<dbReference type="PANTHER" id="PTHR38463">
    <property type="entry name" value="STRESS RESPONSE PROTEIN YSNF"/>
    <property type="match status" value="1"/>
</dbReference>
<accession>A0A3Q9V1S6</accession>
<evidence type="ECO:0000259" key="2">
    <source>
        <dbReference type="Pfam" id="PF05239"/>
    </source>
</evidence>
<sequence>MIDSSSIDSLIGADVHGSDDAKIGTVGQVYVEDSTQTPTWVTVRTGLFGSSESFAPLADASYEGGVLRVGYEKAFVKDAPRIEDDGQLSADEEQALYSYYGLGGTDAAPTEAPLYDQDADRGAGTDSGVDRTADLAADRDRGTEGHDTSGPNTDDAMTRSEERLRVGTERVEAGRARLRKHIVTEQVSKTVPVSHDEVTLTREPITDANAGDALAGPDLSEEEHEVILTEERVVTAKETVPVERVSLGTETVTEQRTVDADVSHEEIELVEPEATGTGTRTSAEETVADRDARS</sequence>
<dbReference type="Pfam" id="PF05239">
    <property type="entry name" value="PRC"/>
    <property type="match status" value="1"/>
</dbReference>